<comment type="caution">
    <text evidence="1">The sequence shown here is derived from an EMBL/GenBank/DDBJ whole genome shotgun (WGS) entry which is preliminary data.</text>
</comment>
<organism evidence="1 2">
    <name type="scientific">Vibrio maritimus</name>
    <dbReference type="NCBI Taxonomy" id="990268"/>
    <lineage>
        <taxon>Bacteria</taxon>
        <taxon>Pseudomonadati</taxon>
        <taxon>Pseudomonadota</taxon>
        <taxon>Gammaproteobacteria</taxon>
        <taxon>Vibrionales</taxon>
        <taxon>Vibrionaceae</taxon>
        <taxon>Vibrio</taxon>
    </lineage>
</organism>
<dbReference type="EMBL" id="BBMR01000001">
    <property type="protein sequence ID" value="GAL17163.1"/>
    <property type="molecule type" value="Genomic_DNA"/>
</dbReference>
<evidence type="ECO:0000313" key="1">
    <source>
        <dbReference type="EMBL" id="GAL17163.1"/>
    </source>
</evidence>
<name>A0A090RRG5_9VIBR</name>
<keyword evidence="2" id="KW-1185">Reference proteome</keyword>
<accession>A0A090RRG5</accession>
<dbReference type="AlphaFoldDB" id="A0A090RRG5"/>
<sequence length="37" mass="4414">MRHDGKREKVTSKVWRWALSQVGKEAFLPAFQQKITR</sequence>
<evidence type="ECO:0000313" key="2">
    <source>
        <dbReference type="Proteomes" id="UP000029228"/>
    </source>
</evidence>
<dbReference type="Proteomes" id="UP000029228">
    <property type="component" value="Unassembled WGS sequence"/>
</dbReference>
<protein>
    <submittedName>
        <fullName evidence="1">Uncharacterized protein</fullName>
    </submittedName>
</protein>
<gene>
    <name evidence="1" type="ORF">JCM19235_5712</name>
</gene>
<reference evidence="1 2" key="1">
    <citation type="submission" date="2014-09" db="EMBL/GenBank/DDBJ databases">
        <title>Vibrio maritimus JCM 19235. (C45) whole genome shotgun sequence.</title>
        <authorList>
            <person name="Sawabe T."/>
            <person name="Meirelles P."/>
            <person name="Nakanishi M."/>
            <person name="Sayaka M."/>
            <person name="Hattori M."/>
            <person name="Ohkuma M."/>
        </authorList>
    </citation>
    <scope>NUCLEOTIDE SEQUENCE [LARGE SCALE GENOMIC DNA]</scope>
    <source>
        <strain evidence="2">JCM19235</strain>
    </source>
</reference>
<proteinExistence type="predicted"/>